<dbReference type="Pfam" id="PF08818">
    <property type="entry name" value="DUF1801"/>
    <property type="match status" value="1"/>
</dbReference>
<gene>
    <name evidence="2" type="ORF">EKO23_04610</name>
</gene>
<dbReference type="RefSeq" id="WP_134714582.1">
    <property type="nucleotide sequence ID" value="NZ_SDKM01000005.1"/>
</dbReference>
<dbReference type="OrthoDB" id="3236524at2"/>
<protein>
    <submittedName>
        <fullName evidence="2">DUF1801 domain-containing protein</fullName>
    </submittedName>
</protein>
<organism evidence="2 3">
    <name type="scientific">Nocardioides guangzhouensis</name>
    <dbReference type="NCBI Taxonomy" id="2497878"/>
    <lineage>
        <taxon>Bacteria</taxon>
        <taxon>Bacillati</taxon>
        <taxon>Actinomycetota</taxon>
        <taxon>Actinomycetes</taxon>
        <taxon>Propionibacteriales</taxon>
        <taxon>Nocardioidaceae</taxon>
        <taxon>Nocardioides</taxon>
    </lineage>
</organism>
<keyword evidence="3" id="KW-1185">Reference proteome</keyword>
<proteinExistence type="predicted"/>
<sequence length="148" mass="16655">MQSDAATVEDYLDSLPGARREPIGTVRDVVNAHLPAGYVEQMDWGMISWVVPLADYPTTYNKLPLCYAALASQKNHMALYLMGLYTDGPEESWFRQQYAERGMRLDMGRSCVRFKHLDDLPLDVVGEVIGKIEPGELIARHEAARVGR</sequence>
<dbReference type="SUPFAM" id="SSF159888">
    <property type="entry name" value="YdhG-like"/>
    <property type="match status" value="1"/>
</dbReference>
<dbReference type="EMBL" id="SDKM01000005">
    <property type="protein sequence ID" value="RYP87686.1"/>
    <property type="molecule type" value="Genomic_DNA"/>
</dbReference>
<evidence type="ECO:0000313" key="2">
    <source>
        <dbReference type="EMBL" id="RYP87686.1"/>
    </source>
</evidence>
<dbReference type="Proteomes" id="UP000295198">
    <property type="component" value="Unassembled WGS sequence"/>
</dbReference>
<dbReference type="Gene3D" id="3.90.1150.200">
    <property type="match status" value="1"/>
</dbReference>
<dbReference type="AlphaFoldDB" id="A0A4Q4ZJJ6"/>
<comment type="caution">
    <text evidence="2">The sequence shown here is derived from an EMBL/GenBank/DDBJ whole genome shotgun (WGS) entry which is preliminary data.</text>
</comment>
<evidence type="ECO:0000313" key="3">
    <source>
        <dbReference type="Proteomes" id="UP000295198"/>
    </source>
</evidence>
<accession>A0A4Q4ZJJ6</accession>
<name>A0A4Q4ZJJ6_9ACTN</name>
<reference evidence="2 3" key="1">
    <citation type="submission" date="2019-01" db="EMBL/GenBank/DDBJ databases">
        <title>Nocardioides guangzhouensis sp. nov., an actinobacterium isolated from soil.</title>
        <authorList>
            <person name="Fu Y."/>
            <person name="Cai Y."/>
            <person name="Lin Z."/>
            <person name="Chen P."/>
        </authorList>
    </citation>
    <scope>NUCLEOTIDE SEQUENCE [LARGE SCALE GENOMIC DNA]</scope>
    <source>
        <strain evidence="2 3">130</strain>
    </source>
</reference>
<evidence type="ECO:0000259" key="1">
    <source>
        <dbReference type="Pfam" id="PF08818"/>
    </source>
</evidence>
<feature type="domain" description="YdhG-like" evidence="1">
    <location>
        <begin position="19"/>
        <end position="130"/>
    </location>
</feature>
<dbReference type="InterPro" id="IPR014922">
    <property type="entry name" value="YdhG-like"/>
</dbReference>